<dbReference type="Proteomes" id="UP001337655">
    <property type="component" value="Unassembled WGS sequence"/>
</dbReference>
<comment type="caution">
    <text evidence="3">The sequence shown here is derived from an EMBL/GenBank/DDBJ whole genome shotgun (WGS) entry which is preliminary data.</text>
</comment>
<dbReference type="InterPro" id="IPR013715">
    <property type="entry name" value="DUF1746"/>
</dbReference>
<evidence type="ECO:0000313" key="4">
    <source>
        <dbReference type="Proteomes" id="UP001337655"/>
    </source>
</evidence>
<dbReference type="GO" id="GO:0005783">
    <property type="term" value="C:endoplasmic reticulum"/>
    <property type="evidence" value="ECO:0007669"/>
    <property type="project" value="TreeGrafter"/>
</dbReference>
<gene>
    <name evidence="3" type="ORF">LTR77_003633</name>
</gene>
<dbReference type="GeneID" id="89924979"/>
<dbReference type="EMBL" id="JAVRRT010000005">
    <property type="protein sequence ID" value="KAK5171996.1"/>
    <property type="molecule type" value="Genomic_DNA"/>
</dbReference>
<reference evidence="3 4" key="1">
    <citation type="submission" date="2023-08" db="EMBL/GenBank/DDBJ databases">
        <title>Black Yeasts Isolated from many extreme environments.</title>
        <authorList>
            <person name="Coleine C."/>
            <person name="Stajich J.E."/>
            <person name="Selbmann L."/>
        </authorList>
    </citation>
    <scope>NUCLEOTIDE SEQUENCE [LARGE SCALE GENOMIC DNA]</scope>
    <source>
        <strain evidence="3 4">CCFEE 5935</strain>
    </source>
</reference>
<dbReference type="InterPro" id="IPR038967">
    <property type="entry name" value="Dsc4-like"/>
</dbReference>
<dbReference type="GO" id="GO:0032933">
    <property type="term" value="P:SREBP signaling pathway"/>
    <property type="evidence" value="ECO:0007669"/>
    <property type="project" value="InterPro"/>
</dbReference>
<name>A0AAV9PED4_9PEZI</name>
<evidence type="ECO:0000313" key="3">
    <source>
        <dbReference type="EMBL" id="KAK5171996.1"/>
    </source>
</evidence>
<organism evidence="3 4">
    <name type="scientific">Saxophila tyrrhenica</name>
    <dbReference type="NCBI Taxonomy" id="1690608"/>
    <lineage>
        <taxon>Eukaryota</taxon>
        <taxon>Fungi</taxon>
        <taxon>Dikarya</taxon>
        <taxon>Ascomycota</taxon>
        <taxon>Pezizomycotina</taxon>
        <taxon>Dothideomycetes</taxon>
        <taxon>Dothideomycetidae</taxon>
        <taxon>Mycosphaerellales</taxon>
        <taxon>Extremaceae</taxon>
        <taxon>Saxophila</taxon>
    </lineage>
</organism>
<feature type="compositionally biased region" description="Low complexity" evidence="1">
    <location>
        <begin position="22"/>
        <end position="32"/>
    </location>
</feature>
<protein>
    <recommendedName>
        <fullName evidence="2">DUF1746 domain-containing protein</fullName>
    </recommendedName>
</protein>
<dbReference type="RefSeq" id="XP_064660840.1">
    <property type="nucleotide sequence ID" value="XM_064800889.1"/>
</dbReference>
<sequence>MNHEGEASSSAPAHVSRDGDGEAPAAVAPTTAELKERGKRNRQRFNQKRGQLLDDLIKDLDMLIYAELSVVYYMDCSFLRFAIRAFFQFMYLTPKPPPLPAHPSDTPMLGALVSTNAICILLHLWLTPPSGGEATRGYLHGGLAMDFIGQAGPSSKIHLFLLDLLVVVLQLTHMAAYMLKCRLKDSATTTAATASARSGTSHPAPARRQDLDAEERGVRRSGEQQEIEMQTLTATGTATGAVVDPSEAHDTANRSSEHDALLNPMVPRTDSHIFDAFHSGQIVIADLDLRKRIGDQIHLTKNYRADASTASGVRTLRAELANRVLRMRMGADALRQNI</sequence>
<keyword evidence="4" id="KW-1185">Reference proteome</keyword>
<accession>A0AAV9PED4</accession>
<feature type="compositionally biased region" description="Basic and acidic residues" evidence="1">
    <location>
        <begin position="207"/>
        <end position="223"/>
    </location>
</feature>
<dbReference type="Pfam" id="PF08508">
    <property type="entry name" value="DUF1746"/>
    <property type="match status" value="1"/>
</dbReference>
<evidence type="ECO:0000259" key="2">
    <source>
        <dbReference type="Pfam" id="PF08508"/>
    </source>
</evidence>
<dbReference type="GO" id="GO:0044695">
    <property type="term" value="C:Dsc E3 ubiquitin ligase complex"/>
    <property type="evidence" value="ECO:0007669"/>
    <property type="project" value="InterPro"/>
</dbReference>
<evidence type="ECO:0000256" key="1">
    <source>
        <dbReference type="SAM" id="MobiDB-lite"/>
    </source>
</evidence>
<proteinExistence type="predicted"/>
<feature type="region of interest" description="Disordered" evidence="1">
    <location>
        <begin position="1"/>
        <end position="45"/>
    </location>
</feature>
<dbReference type="AlphaFoldDB" id="A0AAV9PED4"/>
<feature type="compositionally biased region" description="Low complexity" evidence="1">
    <location>
        <begin position="192"/>
        <end position="201"/>
    </location>
</feature>
<dbReference type="PANTHER" id="PTHR39405:SF1">
    <property type="entry name" value="DSC E3 UBIQUITIN LIGASE COMPLEX SUBUNIT 4"/>
    <property type="match status" value="1"/>
</dbReference>
<dbReference type="PANTHER" id="PTHR39405">
    <property type="entry name" value="DSC E3 UBIQUITIN LIGASE COMPLEX SUBUNIT 4"/>
    <property type="match status" value="1"/>
</dbReference>
<feature type="region of interest" description="Disordered" evidence="1">
    <location>
        <begin position="192"/>
        <end position="224"/>
    </location>
</feature>
<feature type="domain" description="DUF1746" evidence="2">
    <location>
        <begin position="59"/>
        <end position="171"/>
    </location>
</feature>